<dbReference type="InterPro" id="IPR002893">
    <property type="entry name" value="Znf_MYND"/>
</dbReference>
<keyword evidence="2 4" id="KW-0863">Zinc-finger</keyword>
<dbReference type="InterPro" id="IPR046341">
    <property type="entry name" value="SET_dom_sf"/>
</dbReference>
<dbReference type="PROSITE" id="PS50280">
    <property type="entry name" value="SET"/>
    <property type="match status" value="1"/>
</dbReference>
<dbReference type="SUPFAM" id="SSF82199">
    <property type="entry name" value="SET domain"/>
    <property type="match status" value="1"/>
</dbReference>
<feature type="domain" description="SET" evidence="5">
    <location>
        <begin position="2"/>
        <end position="274"/>
    </location>
</feature>
<reference evidence="7 8" key="1">
    <citation type="submission" date="2012-05" db="EMBL/GenBank/DDBJ databases">
        <title>Recombination and specialization in a pathogen metapopulation.</title>
        <authorList>
            <person name="Gardiner A."/>
            <person name="Kemen E."/>
            <person name="Schultz-Larsen T."/>
            <person name="MacLean D."/>
            <person name="Van Oosterhout C."/>
            <person name="Jones J.D.G."/>
        </authorList>
    </citation>
    <scope>NUCLEOTIDE SEQUENCE [LARGE SCALE GENOMIC DNA]</scope>
    <source>
        <strain evidence="7 8">Ac Nc2</strain>
    </source>
</reference>
<dbReference type="GO" id="GO:0005634">
    <property type="term" value="C:nucleus"/>
    <property type="evidence" value="ECO:0007669"/>
    <property type="project" value="TreeGrafter"/>
</dbReference>
<dbReference type="PROSITE" id="PS01360">
    <property type="entry name" value="ZF_MYND_1"/>
    <property type="match status" value="1"/>
</dbReference>
<evidence type="ECO:0000256" key="2">
    <source>
        <dbReference type="ARBA" id="ARBA00022771"/>
    </source>
</evidence>
<dbReference type="Gene3D" id="1.10.220.160">
    <property type="match status" value="1"/>
</dbReference>
<evidence type="ECO:0000313" key="7">
    <source>
        <dbReference type="EMBL" id="CCI45041.1"/>
    </source>
</evidence>
<dbReference type="Gene3D" id="6.10.140.2220">
    <property type="match status" value="1"/>
</dbReference>
<protein>
    <recommendedName>
        <fullName evidence="9">MYND-type domain-containing protein</fullName>
    </recommendedName>
</protein>
<dbReference type="SUPFAM" id="SSF144232">
    <property type="entry name" value="HIT/MYND zinc finger-like"/>
    <property type="match status" value="1"/>
</dbReference>
<sequence length="530" mass="60188">MDELIRVSHEPIRGRTVIANTNLPAGVSVLVDDAYASISLCACNWCFTSIPDHVHSSCSALLPSESTTYLFRCSRCKTVRYCSKKCQKLDWIEGNHRSECSLWETVEQLLRSRNSKKRSQSYPTILFVMRLTTRLFHNASSDPIGDLCHHYGHDFGEDKLQEFHEMAQLVILNLCRGNIIKSNSLQPQEIEKSDSMRGILLKIKKLFCIVQCNVFTICNTLNEPLGIGLYPKAAMLNHSCAPNCIVRFDLNSKQAVIQTIDKILSGQELTISYVDVFLPTPLRKNLLRSSYFFDCLCERCNCNAPDEDAFLEGFACDQCSGTSESVRILDSEKRVLRCYVCAHETHIDKEFEKLFSEWQSALKSSDTSLLSLERQWKVAELLQVHYKNAERANTARALSNAWLSNPSCSEIERQLRALHYTFEEYQATEWILPTRALPSRGLLCLSFARILSTLAEMKSSKTVQLSARLCLFLQLESYSSHALPLLEAARTLLHQALFILKCGYGRSHAIIEAIETSFLAQVERAIQQIR</sequence>
<evidence type="ECO:0000256" key="4">
    <source>
        <dbReference type="PROSITE-ProRule" id="PRU00134"/>
    </source>
</evidence>
<dbReference type="OrthoDB" id="194692at2759"/>
<dbReference type="Proteomes" id="UP000053237">
    <property type="component" value="Unassembled WGS sequence"/>
</dbReference>
<comment type="caution">
    <text evidence="7">The sequence shown here is derived from an EMBL/GenBank/DDBJ whole genome shotgun (WGS) entry which is preliminary data.</text>
</comment>
<dbReference type="PANTHER" id="PTHR12197:SF251">
    <property type="entry name" value="EG:BACR7C10.4 PROTEIN"/>
    <property type="match status" value="1"/>
</dbReference>
<evidence type="ECO:0000259" key="6">
    <source>
        <dbReference type="PROSITE" id="PS50865"/>
    </source>
</evidence>
<dbReference type="Pfam" id="PF01753">
    <property type="entry name" value="zf-MYND"/>
    <property type="match status" value="1"/>
</dbReference>
<dbReference type="PROSITE" id="PS50865">
    <property type="entry name" value="ZF_MYND_2"/>
    <property type="match status" value="1"/>
</dbReference>
<organism evidence="7 8">
    <name type="scientific">Albugo candida</name>
    <dbReference type="NCBI Taxonomy" id="65357"/>
    <lineage>
        <taxon>Eukaryota</taxon>
        <taxon>Sar</taxon>
        <taxon>Stramenopiles</taxon>
        <taxon>Oomycota</taxon>
        <taxon>Peronosporomycetes</taxon>
        <taxon>Albuginales</taxon>
        <taxon>Albuginaceae</taxon>
        <taxon>Albugo</taxon>
    </lineage>
</organism>
<evidence type="ECO:0008006" key="9">
    <source>
        <dbReference type="Google" id="ProtNLM"/>
    </source>
</evidence>
<dbReference type="AlphaFoldDB" id="A0A024GDU2"/>
<name>A0A024GDU2_9STRA</name>
<dbReference type="PANTHER" id="PTHR12197">
    <property type="entry name" value="HISTONE-LYSINE N-METHYLTRANSFERASE SMYD"/>
    <property type="match status" value="1"/>
</dbReference>
<evidence type="ECO:0000256" key="3">
    <source>
        <dbReference type="ARBA" id="ARBA00022833"/>
    </source>
</evidence>
<accession>A0A024GDU2</accession>
<keyword evidence="3" id="KW-0862">Zinc</keyword>
<dbReference type="STRING" id="65357.A0A024GDU2"/>
<dbReference type="Gene3D" id="2.170.270.10">
    <property type="entry name" value="SET domain"/>
    <property type="match status" value="1"/>
</dbReference>
<keyword evidence="1" id="KW-0479">Metal-binding</keyword>
<evidence type="ECO:0000259" key="5">
    <source>
        <dbReference type="PROSITE" id="PS50280"/>
    </source>
</evidence>
<dbReference type="SMART" id="SM00317">
    <property type="entry name" value="SET"/>
    <property type="match status" value="1"/>
</dbReference>
<gene>
    <name evidence="7" type="ORF">BN9_058880</name>
</gene>
<evidence type="ECO:0000256" key="1">
    <source>
        <dbReference type="ARBA" id="ARBA00022723"/>
    </source>
</evidence>
<proteinExistence type="predicted"/>
<dbReference type="EMBL" id="CAIX01000086">
    <property type="protein sequence ID" value="CCI45041.1"/>
    <property type="molecule type" value="Genomic_DNA"/>
</dbReference>
<keyword evidence="8" id="KW-1185">Reference proteome</keyword>
<feature type="domain" description="MYND-type" evidence="6">
    <location>
        <begin position="43"/>
        <end position="100"/>
    </location>
</feature>
<dbReference type="Pfam" id="PF00856">
    <property type="entry name" value="SET"/>
    <property type="match status" value="1"/>
</dbReference>
<evidence type="ECO:0000313" key="8">
    <source>
        <dbReference type="Proteomes" id="UP000053237"/>
    </source>
</evidence>
<dbReference type="InterPro" id="IPR001214">
    <property type="entry name" value="SET_dom"/>
</dbReference>
<dbReference type="InParanoid" id="A0A024GDU2"/>
<dbReference type="InterPro" id="IPR050869">
    <property type="entry name" value="H3K4_H4K5_MeTrfase"/>
</dbReference>
<dbReference type="GO" id="GO:0008270">
    <property type="term" value="F:zinc ion binding"/>
    <property type="evidence" value="ECO:0007669"/>
    <property type="project" value="UniProtKB-KW"/>
</dbReference>